<keyword evidence="3" id="KW-1185">Reference proteome</keyword>
<keyword evidence="1" id="KW-0472">Membrane</keyword>
<protein>
    <submittedName>
        <fullName evidence="2">Uncharacterized protein</fullName>
    </submittedName>
</protein>
<accession>A0ABQ6B357</accession>
<reference evidence="3" key="1">
    <citation type="journal article" date="2019" name="Int. J. Syst. Evol. Microbiol.">
        <title>The Global Catalogue of Microorganisms (GCM) 10K type strain sequencing project: providing services to taxonomists for standard genome sequencing and annotation.</title>
        <authorList>
            <consortium name="The Broad Institute Genomics Platform"/>
            <consortium name="The Broad Institute Genome Sequencing Center for Infectious Disease"/>
            <person name="Wu L."/>
            <person name="Ma J."/>
        </authorList>
    </citation>
    <scope>NUCLEOTIDE SEQUENCE [LARGE SCALE GENOMIC DNA]</scope>
    <source>
        <strain evidence="3">NBRC 102520</strain>
    </source>
</reference>
<evidence type="ECO:0000313" key="2">
    <source>
        <dbReference type="EMBL" id="GLR88842.1"/>
    </source>
</evidence>
<proteinExistence type="predicted"/>
<name>A0ABQ6B357_9BRAD</name>
<organism evidence="2 3">
    <name type="scientific">Bradyrhizobium iriomotense</name>
    <dbReference type="NCBI Taxonomy" id="441950"/>
    <lineage>
        <taxon>Bacteria</taxon>
        <taxon>Pseudomonadati</taxon>
        <taxon>Pseudomonadota</taxon>
        <taxon>Alphaproteobacteria</taxon>
        <taxon>Hyphomicrobiales</taxon>
        <taxon>Nitrobacteraceae</taxon>
        <taxon>Bradyrhizobium</taxon>
    </lineage>
</organism>
<gene>
    <name evidence="2" type="ORF">GCM10007857_55550</name>
</gene>
<dbReference type="Proteomes" id="UP001156905">
    <property type="component" value="Unassembled WGS sequence"/>
</dbReference>
<keyword evidence="1" id="KW-0812">Transmembrane</keyword>
<sequence length="44" mass="4656">MTLVGLIIAIFGVAFVFGGHPVIAAMLLLLAWVLLVLDEDMKSG</sequence>
<evidence type="ECO:0000313" key="3">
    <source>
        <dbReference type="Proteomes" id="UP001156905"/>
    </source>
</evidence>
<comment type="caution">
    <text evidence="2">The sequence shown here is derived from an EMBL/GenBank/DDBJ whole genome shotgun (WGS) entry which is preliminary data.</text>
</comment>
<dbReference type="EMBL" id="BSOW01000021">
    <property type="protein sequence ID" value="GLR88842.1"/>
    <property type="molecule type" value="Genomic_DNA"/>
</dbReference>
<dbReference type="RefSeq" id="WP_284270660.1">
    <property type="nucleotide sequence ID" value="NZ_BSOW01000021.1"/>
</dbReference>
<evidence type="ECO:0000256" key="1">
    <source>
        <dbReference type="SAM" id="Phobius"/>
    </source>
</evidence>
<feature type="transmembrane region" description="Helical" evidence="1">
    <location>
        <begin position="6"/>
        <end position="37"/>
    </location>
</feature>
<keyword evidence="1" id="KW-1133">Transmembrane helix</keyword>